<dbReference type="AlphaFoldDB" id="A0A369KAC3"/>
<accession>A0A369KAC3</accession>
<keyword evidence="2" id="KW-1185">Reference proteome</keyword>
<dbReference type="GO" id="GO:0016747">
    <property type="term" value="F:acyltransferase activity, transferring groups other than amino-acyl groups"/>
    <property type="evidence" value="ECO:0007669"/>
    <property type="project" value="InterPro"/>
</dbReference>
<comment type="caution">
    <text evidence="1">The sequence shown here is derived from an EMBL/GenBank/DDBJ whole genome shotgun (WGS) entry which is preliminary data.</text>
</comment>
<dbReference type="InParanoid" id="A0A369KAC3"/>
<sequence length="172" mass="18472">MGPHRPTYMLRMGTTNEQDEVGLLAVCDGEGEGAAGDRLMGSVESRNGERGTGTVGLGAIIGSSHSRVIPSYYDAKPTTPPTSSPTCRKKLNIPNGLVFWYSVDTAHSNDTNDTSLHHPLYSPQLPLPLPMPIPMPIPIPILCLPTYMHSLLTAPVPIPIPDAFFFCSALYG</sequence>
<reference evidence="1" key="1">
    <citation type="submission" date="2018-04" db="EMBL/GenBank/DDBJ databases">
        <title>Whole genome sequencing of Hypsizygus marmoreus.</title>
        <authorList>
            <person name="Choi I.-G."/>
            <person name="Min B."/>
            <person name="Kim J.-G."/>
            <person name="Kim S."/>
            <person name="Oh Y.-L."/>
            <person name="Kong W.-S."/>
            <person name="Park H."/>
            <person name="Jeong J."/>
            <person name="Song E.-S."/>
        </authorList>
    </citation>
    <scope>NUCLEOTIDE SEQUENCE [LARGE SCALE GENOMIC DNA]</scope>
    <source>
        <strain evidence="1">51987-8</strain>
    </source>
</reference>
<evidence type="ECO:0000313" key="2">
    <source>
        <dbReference type="Proteomes" id="UP000076154"/>
    </source>
</evidence>
<dbReference type="PROSITE" id="PS00099">
    <property type="entry name" value="THIOLASE_3"/>
    <property type="match status" value="1"/>
</dbReference>
<organism evidence="1 2">
    <name type="scientific">Hypsizygus marmoreus</name>
    <name type="common">White beech mushroom</name>
    <name type="synonym">Agaricus marmoreus</name>
    <dbReference type="NCBI Taxonomy" id="39966"/>
    <lineage>
        <taxon>Eukaryota</taxon>
        <taxon>Fungi</taxon>
        <taxon>Dikarya</taxon>
        <taxon>Basidiomycota</taxon>
        <taxon>Agaricomycotina</taxon>
        <taxon>Agaricomycetes</taxon>
        <taxon>Agaricomycetidae</taxon>
        <taxon>Agaricales</taxon>
        <taxon>Tricholomatineae</taxon>
        <taxon>Lyophyllaceae</taxon>
        <taxon>Hypsizygus</taxon>
    </lineage>
</organism>
<dbReference type="EMBL" id="LUEZ02000005">
    <property type="protein sequence ID" value="RDB30532.1"/>
    <property type="molecule type" value="Genomic_DNA"/>
</dbReference>
<protein>
    <submittedName>
        <fullName evidence="1">Uncharacterized protein</fullName>
    </submittedName>
</protein>
<name>A0A369KAC3_HYPMA</name>
<proteinExistence type="predicted"/>
<evidence type="ECO:0000313" key="1">
    <source>
        <dbReference type="EMBL" id="RDB30532.1"/>
    </source>
</evidence>
<dbReference type="InterPro" id="IPR020610">
    <property type="entry name" value="Thiolase_AS"/>
</dbReference>
<gene>
    <name evidence="1" type="ORF">Hypma_007048</name>
</gene>
<dbReference type="Proteomes" id="UP000076154">
    <property type="component" value="Unassembled WGS sequence"/>
</dbReference>